<accession>A0A6J5R4K3</accession>
<name>A0A6J5R4K3_9CAUD</name>
<reference evidence="1" key="1">
    <citation type="submission" date="2020-05" db="EMBL/GenBank/DDBJ databases">
        <authorList>
            <person name="Chiriac C."/>
            <person name="Salcher M."/>
            <person name="Ghai R."/>
            <person name="Kavagutti S V."/>
        </authorList>
    </citation>
    <scope>NUCLEOTIDE SEQUENCE</scope>
</reference>
<gene>
    <name evidence="1" type="ORF">UFOVP1192_2</name>
</gene>
<dbReference type="EMBL" id="LR797151">
    <property type="protein sequence ID" value="CAB4189537.1"/>
    <property type="molecule type" value="Genomic_DNA"/>
</dbReference>
<evidence type="ECO:0000313" key="1">
    <source>
        <dbReference type="EMBL" id="CAB4189537.1"/>
    </source>
</evidence>
<organism evidence="1">
    <name type="scientific">uncultured Caudovirales phage</name>
    <dbReference type="NCBI Taxonomy" id="2100421"/>
    <lineage>
        <taxon>Viruses</taxon>
        <taxon>Duplodnaviria</taxon>
        <taxon>Heunggongvirae</taxon>
        <taxon>Uroviricota</taxon>
        <taxon>Caudoviricetes</taxon>
        <taxon>Peduoviridae</taxon>
        <taxon>Maltschvirus</taxon>
        <taxon>Maltschvirus maltsch</taxon>
    </lineage>
</organism>
<proteinExistence type="predicted"/>
<sequence>MAATSFASANVIAADISLPRTGISDGISGANPNKLWLPLWSGEVIHAYDQYNMFESMVTTKSLTGGVTWEFPVTGVVGLNPSWNSGVELGAYSGTTNPTSSSFKVSLDKRPMAAHFETDNIDALITQWDFRSELARQSGITLANTRDKQLAVSLLAACAVQPFSNDPRPNIASAFQDPAVVSAVTSGACTETNALTVLQEIENYLVTCQENDVVSGTIYCVVRPKVFQMIRALGIPRSTGTFTNNPLFTGGQAYGGTGSGFDGMNVMTDTLEYMGVKIIKSNHLPSTAYDVAANNIGSRKYNLNCSATSYVATGSTTGTMAAFSLFGIIFQSDAIAGLSLQGMKVDSIADVRRNTQFTVASMMKGTGIIKPEVCRALIGTTTASVTREILRTHLNGNSVSGAVTDNFVNGFAAEYAQA</sequence>
<protein>
    <submittedName>
        <fullName evidence="1">Uncharacterized protein</fullName>
    </submittedName>
</protein>